<reference evidence="2 3" key="1">
    <citation type="journal article" date="2014" name="Antonie Van Leeuwenhoek">
        <title>Hyphomonas beringensis sp. nov. and Hyphomonas chukchiensis sp. nov., isolated from surface seawater of the Bering Sea and Chukchi Sea.</title>
        <authorList>
            <person name="Li C."/>
            <person name="Lai Q."/>
            <person name="Li G."/>
            <person name="Dong C."/>
            <person name="Wang J."/>
            <person name="Liao Y."/>
            <person name="Shao Z."/>
        </authorList>
    </citation>
    <scope>NUCLEOTIDE SEQUENCE [LARGE SCALE GENOMIC DNA]</scope>
    <source>
        <strain evidence="2 3">VP2</strain>
    </source>
</reference>
<keyword evidence="3" id="KW-1185">Reference proteome</keyword>
<dbReference type="PROSITE" id="PS51257">
    <property type="entry name" value="PROKAR_LIPOPROTEIN"/>
    <property type="match status" value="1"/>
</dbReference>
<dbReference type="RefSeq" id="WP_155839958.1">
    <property type="nucleotide sequence ID" value="NZ_ARYJ01000007.1"/>
</dbReference>
<evidence type="ECO:0000313" key="3">
    <source>
        <dbReference type="Proteomes" id="UP000024816"/>
    </source>
</evidence>
<accession>A0A059FAX9</accession>
<dbReference type="STRING" id="1280952.HJA_12239"/>
<dbReference type="PATRIC" id="fig|1280952.3.peg.2450"/>
<evidence type="ECO:0000256" key="1">
    <source>
        <dbReference type="SAM" id="SignalP"/>
    </source>
</evidence>
<evidence type="ECO:0000313" key="2">
    <source>
        <dbReference type="EMBL" id="KCZ87770.1"/>
    </source>
</evidence>
<gene>
    <name evidence="2" type="ORF">HJA_12239</name>
</gene>
<proteinExistence type="predicted"/>
<dbReference type="AlphaFoldDB" id="A0A059FAX9"/>
<sequence length="140" mass="14725">MTPWRLIFIGAAVSMIAACSALRDYHAANPDFGSPAPPYERIQFASQFATPAERARCEAAGGVVQQAGRLGWQLCVQSFPDAGQACRGSEDCLGECRLAETAGSVEAGTAAKGICQASDEPFGCYTRVENGKATQTICVD</sequence>
<comment type="caution">
    <text evidence="2">The sequence shown here is derived from an EMBL/GenBank/DDBJ whole genome shotgun (WGS) entry which is preliminary data.</text>
</comment>
<feature type="chain" id="PRO_5001572155" description="Lipoprotein" evidence="1">
    <location>
        <begin position="24"/>
        <end position="140"/>
    </location>
</feature>
<keyword evidence="1" id="KW-0732">Signal</keyword>
<dbReference type="Proteomes" id="UP000024816">
    <property type="component" value="Unassembled WGS sequence"/>
</dbReference>
<dbReference type="eggNOG" id="ENOG5032ZRV">
    <property type="taxonomic scope" value="Bacteria"/>
</dbReference>
<dbReference type="OrthoDB" id="8592692at2"/>
<feature type="signal peptide" evidence="1">
    <location>
        <begin position="1"/>
        <end position="23"/>
    </location>
</feature>
<dbReference type="EMBL" id="ARYJ01000007">
    <property type="protein sequence ID" value="KCZ87770.1"/>
    <property type="molecule type" value="Genomic_DNA"/>
</dbReference>
<organism evidence="2 3">
    <name type="scientific">Hyphomonas jannaschiana VP2</name>
    <dbReference type="NCBI Taxonomy" id="1280952"/>
    <lineage>
        <taxon>Bacteria</taxon>
        <taxon>Pseudomonadati</taxon>
        <taxon>Pseudomonadota</taxon>
        <taxon>Alphaproteobacteria</taxon>
        <taxon>Hyphomonadales</taxon>
        <taxon>Hyphomonadaceae</taxon>
        <taxon>Hyphomonas</taxon>
    </lineage>
</organism>
<protein>
    <recommendedName>
        <fullName evidence="4">Lipoprotein</fullName>
    </recommendedName>
</protein>
<evidence type="ECO:0008006" key="4">
    <source>
        <dbReference type="Google" id="ProtNLM"/>
    </source>
</evidence>
<name>A0A059FAX9_9PROT</name>